<dbReference type="AlphaFoldDB" id="A0A1D8P8R0"/>
<protein>
    <recommendedName>
        <fullName evidence="3">Glycine dehydrogenase</fullName>
    </recommendedName>
</protein>
<gene>
    <name evidence="1" type="ORF">LPB138_09840</name>
</gene>
<proteinExistence type="predicted"/>
<keyword evidence="2" id="KW-1185">Reference proteome</keyword>
<dbReference type="Proteomes" id="UP000176050">
    <property type="component" value="Chromosome"/>
</dbReference>
<evidence type="ECO:0000313" key="1">
    <source>
        <dbReference type="EMBL" id="AOW20956.1"/>
    </source>
</evidence>
<dbReference type="OrthoDB" id="1262821at2"/>
<dbReference type="EMBL" id="CP017478">
    <property type="protein sequence ID" value="AOW20956.1"/>
    <property type="molecule type" value="Genomic_DNA"/>
</dbReference>
<organism evidence="1 2">
    <name type="scientific">Urechidicola croceus</name>
    <dbReference type="NCBI Taxonomy" id="1850246"/>
    <lineage>
        <taxon>Bacteria</taxon>
        <taxon>Pseudomonadati</taxon>
        <taxon>Bacteroidota</taxon>
        <taxon>Flavobacteriia</taxon>
        <taxon>Flavobacteriales</taxon>
        <taxon>Flavobacteriaceae</taxon>
        <taxon>Urechidicola</taxon>
    </lineage>
</organism>
<dbReference type="STRING" id="1850246.LPB138_09840"/>
<accession>A0A1D8P8R0</accession>
<evidence type="ECO:0008006" key="3">
    <source>
        <dbReference type="Google" id="ProtNLM"/>
    </source>
</evidence>
<name>A0A1D8P8R0_9FLAO</name>
<reference evidence="1 2" key="1">
    <citation type="submission" date="2016-10" db="EMBL/GenBank/DDBJ databases">
        <title>Lutibacter sp. LPB0138, isolated from marine gastropod.</title>
        <authorList>
            <person name="Kim E."/>
            <person name="Yi H."/>
        </authorList>
    </citation>
    <scope>NUCLEOTIDE SEQUENCE [LARGE SCALE GENOMIC DNA]</scope>
    <source>
        <strain evidence="1 2">LPB0138</strain>
    </source>
</reference>
<dbReference type="KEGG" id="lul:LPB138_09840"/>
<sequence>MMSKILISCDEATTICDKSQYGESSFLEKVKLNFHFLFCKVCKKYTKQNSFMSKVFGNYAEHCKCSEQKRLSEIEKKKLEEEIKKRLKIN</sequence>
<evidence type="ECO:0000313" key="2">
    <source>
        <dbReference type="Proteomes" id="UP000176050"/>
    </source>
</evidence>